<keyword evidence="1" id="KW-0812">Transmembrane</keyword>
<dbReference type="InterPro" id="IPR050256">
    <property type="entry name" value="Glycosyltransferase_2"/>
</dbReference>
<feature type="transmembrane region" description="Helical" evidence="1">
    <location>
        <begin position="228"/>
        <end position="250"/>
    </location>
</feature>
<evidence type="ECO:0000313" key="2">
    <source>
        <dbReference type="EMBL" id="EEV18755.1"/>
    </source>
</evidence>
<keyword evidence="1" id="KW-1133">Transmembrane helix</keyword>
<dbReference type="RefSeq" id="WP_005869381.1">
    <property type="nucleotide sequence ID" value="NZ_ACYG01000008.1"/>
</dbReference>
<feature type="transmembrane region" description="Helical" evidence="1">
    <location>
        <begin position="262"/>
        <end position="280"/>
    </location>
</feature>
<accession>C8PEG0</accession>
<dbReference type="AlphaFoldDB" id="C8PEG0"/>
<gene>
    <name evidence="2" type="ORF">CAMGR0001_1861</name>
</gene>
<sequence length="317" mass="36731">MKKDNFISIGIIFYDDSDVRKIIELHSLMESVYNYFEILILDFTSDAECKKRCDELIKSITNTRIIKLSNTVDIEIAHTILIENCIGDFCCIADLEHEDIKDVIGILDKAEAFDIAMGKREQKVRTIFESMMSKLFYKIVSIFTGAKLNSMHSDFFVINKKVMNHITKNEDKVKFLRLIQLNNGFSKCDYSYMPIGKENYKRTFLQNVNFTIDIIVNYSNRLIRTATILSLFASTLNLFYILYVLISYILNKNVASGWTSSNLYTSFTFFILFLVLAILGEHIRIIIQNQKNTPLYEISDEKSSLTLFSSKKNVDKE</sequence>
<evidence type="ECO:0000313" key="3">
    <source>
        <dbReference type="Proteomes" id="UP000005709"/>
    </source>
</evidence>
<dbReference type="GO" id="GO:0005886">
    <property type="term" value="C:plasma membrane"/>
    <property type="evidence" value="ECO:0007669"/>
    <property type="project" value="TreeGrafter"/>
</dbReference>
<comment type="caution">
    <text evidence="2">The sequence shown here is derived from an EMBL/GenBank/DDBJ whole genome shotgun (WGS) entry which is preliminary data.</text>
</comment>
<dbReference type="EMBL" id="ACYG01000008">
    <property type="protein sequence ID" value="EEV18755.1"/>
    <property type="molecule type" value="Genomic_DNA"/>
</dbReference>
<protein>
    <recommendedName>
        <fullName evidence="4">Glycosyltransferase 2-like domain-containing protein</fullName>
    </recommendedName>
</protein>
<dbReference type="STRING" id="824.CGRAC_0511"/>
<organism evidence="2 3">
    <name type="scientific">Campylobacter gracilis RM3268</name>
    <dbReference type="NCBI Taxonomy" id="553220"/>
    <lineage>
        <taxon>Bacteria</taxon>
        <taxon>Pseudomonadati</taxon>
        <taxon>Campylobacterota</taxon>
        <taxon>Epsilonproteobacteria</taxon>
        <taxon>Campylobacterales</taxon>
        <taxon>Campylobacteraceae</taxon>
        <taxon>Campylobacter</taxon>
    </lineage>
</organism>
<name>C8PEG0_9BACT</name>
<dbReference type="PANTHER" id="PTHR48090:SF8">
    <property type="entry name" value="GLYCOSYLTRANSFERASE CSBB-RELATED"/>
    <property type="match status" value="1"/>
</dbReference>
<keyword evidence="3" id="KW-1185">Reference proteome</keyword>
<dbReference type="eggNOG" id="COG0463">
    <property type="taxonomic scope" value="Bacteria"/>
</dbReference>
<reference evidence="2 3" key="1">
    <citation type="submission" date="2009-07" db="EMBL/GenBank/DDBJ databases">
        <authorList>
            <person name="Madupu R."/>
            <person name="Sebastian Y."/>
            <person name="Durkin A.S."/>
            <person name="Torralba M."/>
            <person name="Methe B."/>
            <person name="Sutton G.G."/>
            <person name="Strausberg R.L."/>
            <person name="Nelson K.E."/>
        </authorList>
    </citation>
    <scope>NUCLEOTIDE SEQUENCE [LARGE SCALE GENOMIC DNA]</scope>
    <source>
        <strain evidence="2 3">RM3268</strain>
    </source>
</reference>
<proteinExistence type="predicted"/>
<evidence type="ECO:0000256" key="1">
    <source>
        <dbReference type="SAM" id="Phobius"/>
    </source>
</evidence>
<keyword evidence="1" id="KW-0472">Membrane</keyword>
<dbReference type="PANTHER" id="PTHR48090">
    <property type="entry name" value="UNDECAPRENYL-PHOSPHATE 4-DEOXY-4-FORMAMIDO-L-ARABINOSE TRANSFERASE-RELATED"/>
    <property type="match status" value="1"/>
</dbReference>
<evidence type="ECO:0008006" key="4">
    <source>
        <dbReference type="Google" id="ProtNLM"/>
    </source>
</evidence>
<dbReference type="OrthoDB" id="5323630at2"/>
<dbReference type="Proteomes" id="UP000005709">
    <property type="component" value="Unassembled WGS sequence"/>
</dbReference>